<evidence type="ECO:0000256" key="3">
    <source>
        <dbReference type="ARBA" id="ARBA00011381"/>
    </source>
</evidence>
<evidence type="ECO:0000256" key="1">
    <source>
        <dbReference type="ARBA" id="ARBA00002912"/>
    </source>
</evidence>
<dbReference type="AlphaFoldDB" id="A0A1Y1S7M8"/>
<dbReference type="EMBL" id="LWDP01000019">
    <property type="protein sequence ID" value="ORD94475.1"/>
    <property type="molecule type" value="Genomic_DNA"/>
</dbReference>
<keyword evidence="5 7" id="KW-0067">ATP-binding</keyword>
<dbReference type="Proteomes" id="UP000192639">
    <property type="component" value="Unassembled WGS sequence"/>
</dbReference>
<organism evidence="8 9">
    <name type="scientific">Enterospora canceri</name>
    <dbReference type="NCBI Taxonomy" id="1081671"/>
    <lineage>
        <taxon>Eukaryota</taxon>
        <taxon>Fungi</taxon>
        <taxon>Fungi incertae sedis</taxon>
        <taxon>Microsporidia</taxon>
        <taxon>Enterocytozoonidae</taxon>
        <taxon>Enterospora</taxon>
    </lineage>
</organism>
<gene>
    <name evidence="8" type="primary">TCPD</name>
    <name evidence="8" type="ORF">ECANGB1_669</name>
</gene>
<dbReference type="GO" id="GO:0140662">
    <property type="term" value="F:ATP-dependent protein folding chaperone"/>
    <property type="evidence" value="ECO:0007669"/>
    <property type="project" value="InterPro"/>
</dbReference>
<evidence type="ECO:0000256" key="7">
    <source>
        <dbReference type="RuleBase" id="RU004187"/>
    </source>
</evidence>
<comment type="caution">
    <text evidence="8">The sequence shown here is derived from an EMBL/GenBank/DDBJ whole genome shotgun (WGS) entry which is preliminary data.</text>
</comment>
<dbReference type="OrthoDB" id="10248520at2759"/>
<evidence type="ECO:0000313" key="9">
    <source>
        <dbReference type="Proteomes" id="UP000192639"/>
    </source>
</evidence>
<dbReference type="InterPro" id="IPR017998">
    <property type="entry name" value="Chaperone_TCP-1"/>
</dbReference>
<proteinExistence type="inferred from homology"/>
<dbReference type="SUPFAM" id="SSF54849">
    <property type="entry name" value="GroEL-intermediate domain like"/>
    <property type="match status" value="1"/>
</dbReference>
<dbReference type="Gene3D" id="1.10.560.10">
    <property type="entry name" value="GroEL-like equatorial domain"/>
    <property type="match status" value="1"/>
</dbReference>
<name>A0A1Y1S7M8_9MICR</name>
<dbReference type="VEuPathDB" id="MicrosporidiaDB:ECANGB1_669"/>
<keyword evidence="4 7" id="KW-0547">Nucleotide-binding</keyword>
<dbReference type="Pfam" id="PF00118">
    <property type="entry name" value="Cpn60_TCP1"/>
    <property type="match status" value="1"/>
</dbReference>
<evidence type="ECO:0000256" key="2">
    <source>
        <dbReference type="ARBA" id="ARBA00008020"/>
    </source>
</evidence>
<comment type="subunit">
    <text evidence="3">Component of the T-complex protein 1 (TCP1) complex.</text>
</comment>
<dbReference type="InterPro" id="IPR002423">
    <property type="entry name" value="Cpn60/GroEL/TCP-1"/>
</dbReference>
<evidence type="ECO:0000256" key="6">
    <source>
        <dbReference type="ARBA" id="ARBA00023186"/>
    </source>
</evidence>
<evidence type="ECO:0000256" key="5">
    <source>
        <dbReference type="ARBA" id="ARBA00022840"/>
    </source>
</evidence>
<comment type="similarity">
    <text evidence="2 7">Belongs to the TCP-1 chaperonin family.</text>
</comment>
<dbReference type="Gene3D" id="3.30.260.10">
    <property type="entry name" value="TCP-1-like chaperonin intermediate domain"/>
    <property type="match status" value="1"/>
</dbReference>
<sequence>MTVTERTKEIKIGMLESTIALSDRMSTSFGPKGLDKMIKKGKECTITNDGATILKFFKENPLHNILGSMSDAQDVNCGDGTTSVVLLACSLYKTMSEDDNIHSAKKAQALEIVKKIGVDHIRSVRSKVNDILSVALTTLNSKIAAKNVKLAKIAIDALNSFNFEDVKILKKVGGNLDDVIMHKGIVLQQNRGFIGFEGIKTVKLLIVQFCISAPKTNMDAKVEIKSIKQMKQLVLEEQEYLMKKIRKIKESGCNLLVVQKSLVRESISKLALHLFKKEGIDVIDGLERREIEYLSNKMNIRAVSDPLLIKQATDIEVEVFKYEENSLMDDPSINSTFVNFKTDDCCTVEISGVDQIVVDECERSLHDVLCVVRCLKNEPFICPGGCAIETGIGVKLEEYSGEQRLLVNKAADGFLALTHHLAKSAGFNTIEIVNSLKMKLKENWNYGISMRRNRISDMVNMEHVVQPSAVCESEIVLAIETVQMLLKIDDMLPTIEK</sequence>
<protein>
    <submittedName>
        <fullName evidence="8">TCPD</fullName>
    </submittedName>
</protein>
<comment type="function">
    <text evidence="1">Molecular chaperone; assists the folding of proteins upon ATP hydrolysis.</text>
</comment>
<evidence type="ECO:0000313" key="8">
    <source>
        <dbReference type="EMBL" id="ORD94475.1"/>
    </source>
</evidence>
<dbReference type="PANTHER" id="PTHR11353">
    <property type="entry name" value="CHAPERONIN"/>
    <property type="match status" value="1"/>
</dbReference>
<dbReference type="SUPFAM" id="SSF52029">
    <property type="entry name" value="GroEL apical domain-like"/>
    <property type="match status" value="1"/>
</dbReference>
<dbReference type="InterPro" id="IPR027409">
    <property type="entry name" value="GroEL-like_apical_dom_sf"/>
</dbReference>
<evidence type="ECO:0000256" key="4">
    <source>
        <dbReference type="ARBA" id="ARBA00022741"/>
    </source>
</evidence>
<keyword evidence="9" id="KW-1185">Reference proteome</keyword>
<dbReference type="PRINTS" id="PR00304">
    <property type="entry name" value="TCOMPLEXTCP1"/>
</dbReference>
<keyword evidence="6 7" id="KW-0143">Chaperone</keyword>
<dbReference type="InterPro" id="IPR027413">
    <property type="entry name" value="GROEL-like_equatorial_sf"/>
</dbReference>
<dbReference type="SUPFAM" id="SSF48592">
    <property type="entry name" value="GroEL equatorial domain-like"/>
    <property type="match status" value="1"/>
</dbReference>
<dbReference type="GO" id="GO:0005524">
    <property type="term" value="F:ATP binding"/>
    <property type="evidence" value="ECO:0007669"/>
    <property type="project" value="UniProtKB-KW"/>
</dbReference>
<dbReference type="Gene3D" id="3.50.7.10">
    <property type="entry name" value="GroEL"/>
    <property type="match status" value="1"/>
</dbReference>
<dbReference type="InterPro" id="IPR027410">
    <property type="entry name" value="TCP-1-like_intermed_sf"/>
</dbReference>
<accession>A0A1Y1S7M8</accession>
<reference evidence="8 9" key="1">
    <citation type="journal article" date="2017" name="Environ. Microbiol.">
        <title>Decay of the glycolytic pathway and adaptation to intranuclear parasitism within Enterocytozoonidae microsporidia.</title>
        <authorList>
            <person name="Wiredu Boakye D."/>
            <person name="Jaroenlak P."/>
            <person name="Prachumwat A."/>
            <person name="Williams T.A."/>
            <person name="Bateman K.S."/>
            <person name="Itsathitphaisarn O."/>
            <person name="Sritunyalucksana K."/>
            <person name="Paszkiewicz K.H."/>
            <person name="Moore K.A."/>
            <person name="Stentiford G.D."/>
            <person name="Williams B.A."/>
        </authorList>
    </citation>
    <scope>NUCLEOTIDE SEQUENCE [LARGE SCALE GENOMIC DNA]</scope>
    <source>
        <strain evidence="8 9">GB1</strain>
    </source>
</reference>